<dbReference type="Gene3D" id="3.40.50.2300">
    <property type="match status" value="1"/>
</dbReference>
<keyword evidence="8" id="KW-1185">Reference proteome</keyword>
<dbReference type="GO" id="GO:0003700">
    <property type="term" value="F:DNA-binding transcription factor activity"/>
    <property type="evidence" value="ECO:0007669"/>
    <property type="project" value="InterPro"/>
</dbReference>
<reference evidence="7" key="1">
    <citation type="submission" date="2020-09" db="EMBL/GenBank/DDBJ databases">
        <title>A novel bacterium of genus Paenibacillus, isolated from South China Sea.</title>
        <authorList>
            <person name="Huang H."/>
            <person name="Mo K."/>
            <person name="Hu Y."/>
        </authorList>
    </citation>
    <scope>NUCLEOTIDE SEQUENCE</scope>
    <source>
        <strain evidence="7">IB182493</strain>
    </source>
</reference>
<dbReference type="GO" id="GO:0043565">
    <property type="term" value="F:sequence-specific DNA binding"/>
    <property type="evidence" value="ECO:0007669"/>
    <property type="project" value="InterPro"/>
</dbReference>
<dbReference type="SUPFAM" id="SSF52172">
    <property type="entry name" value="CheY-like"/>
    <property type="match status" value="1"/>
</dbReference>
<evidence type="ECO:0000313" key="7">
    <source>
        <dbReference type="EMBL" id="MBD2869036.1"/>
    </source>
</evidence>
<feature type="modified residue" description="4-aspartylphosphate" evidence="4">
    <location>
        <position position="54"/>
    </location>
</feature>
<dbReference type="PROSITE" id="PS01124">
    <property type="entry name" value="HTH_ARAC_FAMILY_2"/>
    <property type="match status" value="1"/>
</dbReference>
<keyword evidence="4" id="KW-0597">Phosphoprotein</keyword>
<dbReference type="AlphaFoldDB" id="A0A927CNF1"/>
<dbReference type="SMART" id="SM00342">
    <property type="entry name" value="HTH_ARAC"/>
    <property type="match status" value="1"/>
</dbReference>
<dbReference type="RefSeq" id="WP_190860812.1">
    <property type="nucleotide sequence ID" value="NZ_JACXIY010000013.1"/>
</dbReference>
<dbReference type="InterPro" id="IPR011006">
    <property type="entry name" value="CheY-like_superfamily"/>
</dbReference>
<keyword evidence="3" id="KW-0804">Transcription</keyword>
<dbReference type="InterPro" id="IPR018060">
    <property type="entry name" value="HTH_AraC"/>
</dbReference>
<dbReference type="PANTHER" id="PTHR43280:SF28">
    <property type="entry name" value="HTH-TYPE TRANSCRIPTIONAL ACTIVATOR RHAS"/>
    <property type="match status" value="1"/>
</dbReference>
<protein>
    <submittedName>
        <fullName evidence="7">Response regulator</fullName>
    </submittedName>
</protein>
<evidence type="ECO:0000256" key="2">
    <source>
        <dbReference type="ARBA" id="ARBA00023125"/>
    </source>
</evidence>
<evidence type="ECO:0000256" key="4">
    <source>
        <dbReference type="PROSITE-ProRule" id="PRU00169"/>
    </source>
</evidence>
<dbReference type="GO" id="GO:0000160">
    <property type="term" value="P:phosphorelay signal transduction system"/>
    <property type="evidence" value="ECO:0007669"/>
    <property type="project" value="InterPro"/>
</dbReference>
<dbReference type="PROSITE" id="PS50110">
    <property type="entry name" value="RESPONSE_REGULATORY"/>
    <property type="match status" value="1"/>
</dbReference>
<evidence type="ECO:0000256" key="1">
    <source>
        <dbReference type="ARBA" id="ARBA00023015"/>
    </source>
</evidence>
<dbReference type="PANTHER" id="PTHR43280">
    <property type="entry name" value="ARAC-FAMILY TRANSCRIPTIONAL REGULATOR"/>
    <property type="match status" value="1"/>
</dbReference>
<evidence type="ECO:0000259" key="6">
    <source>
        <dbReference type="PROSITE" id="PS50110"/>
    </source>
</evidence>
<proteinExistence type="predicted"/>
<gene>
    <name evidence="7" type="ORF">IDH41_10635</name>
</gene>
<keyword evidence="1" id="KW-0805">Transcription regulation</keyword>
<evidence type="ECO:0000313" key="8">
    <source>
        <dbReference type="Proteomes" id="UP000632125"/>
    </source>
</evidence>
<comment type="caution">
    <text evidence="7">The sequence shown here is derived from an EMBL/GenBank/DDBJ whole genome shotgun (WGS) entry which is preliminary data.</text>
</comment>
<evidence type="ECO:0000259" key="5">
    <source>
        <dbReference type="PROSITE" id="PS01124"/>
    </source>
</evidence>
<dbReference type="Gene3D" id="1.10.10.60">
    <property type="entry name" value="Homeodomain-like"/>
    <property type="match status" value="2"/>
</dbReference>
<accession>A0A927CNF1</accession>
<dbReference type="Pfam" id="PF12833">
    <property type="entry name" value="HTH_18"/>
    <property type="match status" value="1"/>
</dbReference>
<feature type="domain" description="HTH araC/xylS-type" evidence="5">
    <location>
        <begin position="398"/>
        <end position="496"/>
    </location>
</feature>
<dbReference type="SUPFAM" id="SSF46689">
    <property type="entry name" value="Homeodomain-like"/>
    <property type="match status" value="2"/>
</dbReference>
<name>A0A927CNF1_9BACL</name>
<evidence type="ECO:0000256" key="3">
    <source>
        <dbReference type="ARBA" id="ARBA00023163"/>
    </source>
</evidence>
<dbReference type="Pfam" id="PF00072">
    <property type="entry name" value="Response_reg"/>
    <property type="match status" value="1"/>
</dbReference>
<dbReference type="SMART" id="SM00448">
    <property type="entry name" value="REC"/>
    <property type="match status" value="1"/>
</dbReference>
<sequence length="497" mass="56715">MRIVVVDDEKAVLHGLRHIFAKHCPEHEIAGMAQSAQEALRLLRETKVDAVITDVKMHGMNGIDLTREIRRAYPDISVVILSGHADFDYVRQAMKDGAFDYLLKPCHYRTVIDMMQKIEEKAKERGQALEKQSRKEQLEKLLAGKGEMPEGSERHAGMLMAVVAGEGGEDPLPEASIERHIASWRFDGASPETVVREGECVVLFSGGADPATVKRHLQAYRQHMRTQNYKLYSSLYAVEPGARGIADAYAVCSRMNEFMRFNELSAEMDHDRFLKLLELQKGFAVGAYLSGKELGNYYAGADANKMRKYVEAALHRLYRLDLLLDPARLKRELLSELVYLEHMQKEHGSGLYAGRQSDIAQELHNASTLQALLAWLKKELMAIVMCMNDENRNPQYIQSAIRYIEMNYMSDLSLKTVADAVYLNPWYFSSQFKKHTNLSFSEYLNAVRVRIAKDFLRQKDLKVYQVAEMVGFQDAAYFSTVFKSIEHMSPKEFQKAF</sequence>
<dbReference type="InterPro" id="IPR001789">
    <property type="entry name" value="Sig_transdc_resp-reg_receiver"/>
</dbReference>
<dbReference type="EMBL" id="JACXIY010000013">
    <property type="protein sequence ID" value="MBD2869036.1"/>
    <property type="molecule type" value="Genomic_DNA"/>
</dbReference>
<feature type="domain" description="Response regulatory" evidence="6">
    <location>
        <begin position="2"/>
        <end position="119"/>
    </location>
</feature>
<organism evidence="7 8">
    <name type="scientific">Paenibacillus arenilitoris</name>
    <dbReference type="NCBI Taxonomy" id="2772299"/>
    <lineage>
        <taxon>Bacteria</taxon>
        <taxon>Bacillati</taxon>
        <taxon>Bacillota</taxon>
        <taxon>Bacilli</taxon>
        <taxon>Bacillales</taxon>
        <taxon>Paenibacillaceae</taxon>
        <taxon>Paenibacillus</taxon>
    </lineage>
</organism>
<dbReference type="InterPro" id="IPR009057">
    <property type="entry name" value="Homeodomain-like_sf"/>
</dbReference>
<dbReference type="Proteomes" id="UP000632125">
    <property type="component" value="Unassembled WGS sequence"/>
</dbReference>
<keyword evidence="2" id="KW-0238">DNA-binding</keyword>
<dbReference type="CDD" id="cd17536">
    <property type="entry name" value="REC_YesN-like"/>
    <property type="match status" value="1"/>
</dbReference>